<protein>
    <recommendedName>
        <fullName evidence="1">DUF4440 domain-containing protein</fullName>
    </recommendedName>
</protein>
<evidence type="ECO:0000259" key="1">
    <source>
        <dbReference type="Pfam" id="PF14534"/>
    </source>
</evidence>
<dbReference type="AlphaFoldDB" id="A0A1G6RWV3"/>
<name>A0A1G6RWV3_9ACTN</name>
<sequence length="133" mass="14588">MTGDGARVRAVEVEAEVLAAAEARGRALGDGDELGLRALLHPAFVWTSHRGDVFDRDGYLRSNARGRNRWYGQRLEDPVVVVDGDVAVLRCVVADDVDTGAGRHTARMLITQTWVRRDGRWVCLAGHAGPRLD</sequence>
<keyword evidence="3" id="KW-1185">Reference proteome</keyword>
<dbReference type="Proteomes" id="UP000198546">
    <property type="component" value="Chromosome i"/>
</dbReference>
<gene>
    <name evidence="2" type="ORF">SAMN04489747_0143</name>
</gene>
<reference evidence="2 3" key="1">
    <citation type="submission" date="2016-10" db="EMBL/GenBank/DDBJ databases">
        <authorList>
            <person name="de Groot N.N."/>
        </authorList>
    </citation>
    <scope>NUCLEOTIDE SEQUENCE [LARGE SCALE GENOMIC DNA]</scope>
    <source>
        <strain evidence="2 3">MON 2.2</strain>
    </source>
</reference>
<dbReference type="InterPro" id="IPR027843">
    <property type="entry name" value="DUF4440"/>
</dbReference>
<accession>A0A1G6RWV3</accession>
<dbReference type="Gene3D" id="3.10.450.50">
    <property type="match status" value="1"/>
</dbReference>
<dbReference type="EMBL" id="LT629688">
    <property type="protein sequence ID" value="SDD09069.1"/>
    <property type="molecule type" value="Genomic_DNA"/>
</dbReference>
<feature type="domain" description="DUF4440" evidence="1">
    <location>
        <begin position="17"/>
        <end position="122"/>
    </location>
</feature>
<dbReference type="SUPFAM" id="SSF54427">
    <property type="entry name" value="NTF2-like"/>
    <property type="match status" value="1"/>
</dbReference>
<dbReference type="STRING" id="675864.SAMN04489747_0143"/>
<proteinExistence type="predicted"/>
<dbReference type="Pfam" id="PF14534">
    <property type="entry name" value="DUF4440"/>
    <property type="match status" value="1"/>
</dbReference>
<organism evidence="2 3">
    <name type="scientific">Auraticoccus monumenti</name>
    <dbReference type="NCBI Taxonomy" id="675864"/>
    <lineage>
        <taxon>Bacteria</taxon>
        <taxon>Bacillati</taxon>
        <taxon>Actinomycetota</taxon>
        <taxon>Actinomycetes</taxon>
        <taxon>Propionibacteriales</taxon>
        <taxon>Propionibacteriaceae</taxon>
        <taxon>Auraticoccus</taxon>
    </lineage>
</organism>
<evidence type="ECO:0000313" key="3">
    <source>
        <dbReference type="Proteomes" id="UP000198546"/>
    </source>
</evidence>
<evidence type="ECO:0000313" key="2">
    <source>
        <dbReference type="EMBL" id="SDD09069.1"/>
    </source>
</evidence>
<dbReference type="InterPro" id="IPR032710">
    <property type="entry name" value="NTF2-like_dom_sf"/>
</dbReference>